<keyword evidence="7 11" id="KW-0472">Membrane</keyword>
<dbReference type="PANTHER" id="PTHR10075">
    <property type="entry name" value="BASIGIN RELATED"/>
    <property type="match status" value="1"/>
</dbReference>
<feature type="domain" description="Ig-like" evidence="12">
    <location>
        <begin position="803"/>
        <end position="895"/>
    </location>
</feature>
<dbReference type="FunFam" id="2.60.40.10:FF:000093">
    <property type="entry name" value="Down syndrome cell adhesion molecule, isoform B"/>
    <property type="match status" value="1"/>
</dbReference>
<comment type="caution">
    <text evidence="14">The sequence shown here is derived from an EMBL/GenBank/DDBJ whole genome shotgun (WGS) entry which is preliminary data.</text>
</comment>
<sequence>TLSLPVPAIAEDDTAGPVFIKEPPNRVDFSNTTGAVVECSARGNPVPEIIWVRSDGTAVGDVPGLRQVLANGNLVFPPFRAEDYRQEVHAQVYVCLARSSVGSIHSRDVNVRAVVNQFYEAEILTEYVIRGNTAVLKCSIPSFVADFVQVEAWIADDGIVHVPSTENYVQWCFMFTDGKYLVLPSGELHIRDVGPEDGYKSYQCRTKHRLTGETRLSATKGRLVITEPTSNIAPKSPGKKYEGGEIMYAPVGQKVFMSCQVVGFPVPFFRWYKFIDGTMRKQAVTLDDRVKQVSGTLIIKEARVEDSGKYLCVVNNSVGGESVETVLTVTAPLAANIEPTTQTVDFGRPAMFTCNFEGNPIKTISWLKDGKSLNHEDSSLRIESVKKEDRGMYQCFIRNDQENAQASAELKLGGRFEPPQIRQAFKEETLQPGPSVFLKCVASGNPTPEITWELDGKKLSNSDRLQVGQYVTVNGEVVSHLNISSIHTNDGGLYKCIASSKVGSAEHAAKQNVYGLPFIRPMEKKAIVAGETLMVTCPVAGYPIETVVWERDGRVLPINRKQKVFPNGTLIIENVERLSDQATYTCVARNAQGYSARGTLEIQVMVLPQIQPFSFGDEPANAGDMSVVQCAVVKGDSPITISWIFNGVEITPGYQGILLSKTNQRISTLSIEAVRAHHSGEYTCRARNAAGEVEHTVHLNVNVPPRWILEPTDKAFAQGSDAKVECKADGFPRPQVTWKRAAGETPGDYKDLKPNNPNIKVEDGTLTINNIQKTNEGYYLCEAVNGIGSGLSAVILISVQAPPHFEIKLRNQTARRGEPTVLQCEARGEKPIGIRWNMNNKRLDPKTDTRYTMREEILPNGVLSDLSIKQTERTDSALFTCEATNAFGIDDTSINLIIQEVPEVPYGLRVLDKSGRSVQLSWAAPYDGNSPIKRYLIEYKISRGTWEADIDRVLVPGQQTVAGVFNLRPATTYHLRIVAENEIGTSEPSDTVPIITAEEVPSGPATAVKVEAEDQHTLKILWKPPERDQWNGEILGYYVGYKLASSDKPYLFETVEFSKEEGKEHHLQIGNLKTYTQYSVVVQAFNKVGPGPMSEETRQYTAEGIPEQPPQDTTCTTLTSQTIRVSWVSPPLTAANGIIKGYKVVYGPSDTWYDENTKDTKITSSSETILHGLKKYTNYSMQVLAFTSGGDGVRSAPIHCQTEQDVPEAPSAVKALVMSGDSILVSWKPPEQPNGIVSQYTVYVREDSETAKDEEPKGTKVPPFQMSFEASELKKKERYEFWVTASTIIGEGQPSKSVSLSPSNRVPAKIASFDDSFTATYKEDVKLPCLAVGIPAPDIQWKVKGVAFQADDHIRQLPEGSLFIKSVTRQDAGEYSCSVENSFGHDTVTHQLVVHAPPHSPQVSLTSMTTNSITMKLRPHPTDTAPLHGYTVHYKPEFGDWETVQVSNQAQKYTLENLWCGSRYQVYVTGYNGIGTGDPSDILNTRTKGSKPVIPEASRFIEVSTNSITLHLSAWSDGGCPMLYFVVEHKKKLQTEWNQVSNNVKPGGNFVVLDLDPANWYHLRVTAHNNAGFAVAEYEFATLTVTGGTIAPPEQDHTSVNQYFPWLPEWLDLNIVVPIGATVVVIIVGVLVICVAISRRSRGSGQTRLRDDVVYNQSAGGNSTMDKRRPDLRDELGYIAPPNRKLPPVPGSNYNTCDRIKRGHSGSFRSHATWDPRHPRHMYEELSLHPPGIRRIPAHPGSDETVYHRTGMEDEICPYATFHLLGFREEMDPNKAMQFQTFPHQNGHERTHSGTIGPMGPSGMAGNGHIHQRSGSQSMPRASGRYSRVANQNGAANFAPGPEYDDPANCAPEEDQYGSQYGQYGAPYDHYGSRGSVSRRSVGSARNLPLSNSPEPPPPPPRNHDPNSSSFNDSKESNEISEAECDRDQLVNRNYG</sequence>
<feature type="domain" description="Fibronectin type-III" evidence="13">
    <location>
        <begin position="1004"/>
        <end position="1104"/>
    </location>
</feature>
<dbReference type="SMART" id="SM00409">
    <property type="entry name" value="IG"/>
    <property type="match status" value="10"/>
</dbReference>
<reference evidence="15" key="1">
    <citation type="submission" date="2020-01" db="EMBL/GenBank/DDBJ databases">
        <title>Draft genome sequence of the Termite Coptotermes fromosanus.</title>
        <authorList>
            <person name="Itakura S."/>
            <person name="Yosikawa Y."/>
            <person name="Umezawa K."/>
        </authorList>
    </citation>
    <scope>NUCLEOTIDE SEQUENCE [LARGE SCALE GENOMIC DNA]</scope>
</reference>
<feature type="domain" description="Fibronectin type-III" evidence="13">
    <location>
        <begin position="904"/>
        <end position="999"/>
    </location>
</feature>
<keyword evidence="6 11" id="KW-1133">Transmembrane helix</keyword>
<keyword evidence="9" id="KW-0393">Immunoglobulin domain</keyword>
<evidence type="ECO:0000256" key="9">
    <source>
        <dbReference type="ARBA" id="ARBA00023319"/>
    </source>
</evidence>
<dbReference type="SUPFAM" id="SSF49265">
    <property type="entry name" value="Fibronectin type III"/>
    <property type="match status" value="3"/>
</dbReference>
<keyword evidence="5" id="KW-0130">Cell adhesion</keyword>
<dbReference type="GO" id="GO:0070593">
    <property type="term" value="P:dendrite self-avoidance"/>
    <property type="evidence" value="ECO:0007669"/>
    <property type="project" value="TreeGrafter"/>
</dbReference>
<organism evidence="14 15">
    <name type="scientific">Coptotermes formosanus</name>
    <name type="common">Formosan subterranean termite</name>
    <dbReference type="NCBI Taxonomy" id="36987"/>
    <lineage>
        <taxon>Eukaryota</taxon>
        <taxon>Metazoa</taxon>
        <taxon>Ecdysozoa</taxon>
        <taxon>Arthropoda</taxon>
        <taxon>Hexapoda</taxon>
        <taxon>Insecta</taxon>
        <taxon>Pterygota</taxon>
        <taxon>Neoptera</taxon>
        <taxon>Polyneoptera</taxon>
        <taxon>Dictyoptera</taxon>
        <taxon>Blattodea</taxon>
        <taxon>Blattoidea</taxon>
        <taxon>Termitoidae</taxon>
        <taxon>Rhinotermitidae</taxon>
        <taxon>Coptotermes</taxon>
    </lineage>
</organism>
<feature type="domain" description="Ig-like" evidence="12">
    <location>
        <begin position="228"/>
        <end position="328"/>
    </location>
</feature>
<evidence type="ECO:0008006" key="16">
    <source>
        <dbReference type="Google" id="ProtNLM"/>
    </source>
</evidence>
<dbReference type="Pfam" id="PF12355">
    <property type="entry name" value="Dscam_C"/>
    <property type="match status" value="1"/>
</dbReference>
<feature type="non-terminal residue" evidence="14">
    <location>
        <position position="1936"/>
    </location>
</feature>
<evidence type="ECO:0000256" key="4">
    <source>
        <dbReference type="ARBA" id="ARBA00022737"/>
    </source>
</evidence>
<dbReference type="FunCoup" id="A0A6L2Q2Q0">
    <property type="interactions" value="178"/>
</dbReference>
<evidence type="ECO:0000259" key="13">
    <source>
        <dbReference type="PROSITE" id="PS50853"/>
    </source>
</evidence>
<dbReference type="SMART" id="SM00060">
    <property type="entry name" value="FN3"/>
    <property type="match status" value="6"/>
</dbReference>
<protein>
    <recommendedName>
        <fullName evidence="16">Down syndrome cell adhesion molecule-like protein Dscam2</fullName>
    </recommendedName>
</protein>
<keyword evidence="8" id="KW-1015">Disulfide bond</keyword>
<keyword evidence="2 11" id="KW-0812">Transmembrane</keyword>
<evidence type="ECO:0000256" key="3">
    <source>
        <dbReference type="ARBA" id="ARBA00022729"/>
    </source>
</evidence>
<feature type="domain" description="Ig-like" evidence="12">
    <location>
        <begin position="608"/>
        <end position="700"/>
    </location>
</feature>
<evidence type="ECO:0000256" key="7">
    <source>
        <dbReference type="ARBA" id="ARBA00023136"/>
    </source>
</evidence>
<keyword evidence="15" id="KW-1185">Reference proteome</keyword>
<dbReference type="GO" id="GO:0007156">
    <property type="term" value="P:homophilic cell adhesion via plasma membrane adhesion molecules"/>
    <property type="evidence" value="ECO:0007669"/>
    <property type="project" value="TreeGrafter"/>
</dbReference>
<feature type="domain" description="Ig-like" evidence="12">
    <location>
        <begin position="1307"/>
        <end position="1395"/>
    </location>
</feature>
<dbReference type="FunFam" id="2.60.40.10:FF:000498">
    <property type="entry name" value="Down syndrome cell adhesion molecule, isoform J"/>
    <property type="match status" value="1"/>
</dbReference>
<dbReference type="FunFam" id="2.60.40.10:FF:000311">
    <property type="entry name" value="Down syndrome cell adhesion molecule, isoform D"/>
    <property type="match status" value="1"/>
</dbReference>
<dbReference type="InterPro" id="IPR013783">
    <property type="entry name" value="Ig-like_fold"/>
</dbReference>
<keyword evidence="4" id="KW-0677">Repeat</keyword>
<dbReference type="PANTHER" id="PTHR10075:SF100">
    <property type="entry name" value="FASCICLIN-2"/>
    <property type="match status" value="1"/>
</dbReference>
<dbReference type="InterPro" id="IPR003598">
    <property type="entry name" value="Ig_sub2"/>
</dbReference>
<dbReference type="InterPro" id="IPR021012">
    <property type="entry name" value="Dscam1_C"/>
</dbReference>
<dbReference type="InterPro" id="IPR036116">
    <property type="entry name" value="FN3_sf"/>
</dbReference>
<feature type="compositionally biased region" description="Basic and acidic residues" evidence="10">
    <location>
        <begin position="1913"/>
        <end position="1930"/>
    </location>
</feature>
<feature type="domain" description="Ig-like" evidence="12">
    <location>
        <begin position="17"/>
        <end position="110"/>
    </location>
</feature>
<dbReference type="FunFam" id="2.60.40.10:FF:000324">
    <property type="entry name" value="Down syndrome cell adhesion molecule, isoform D"/>
    <property type="match status" value="1"/>
</dbReference>
<evidence type="ECO:0000256" key="8">
    <source>
        <dbReference type="ARBA" id="ARBA00023157"/>
    </source>
</evidence>
<dbReference type="EMBL" id="BLKM01000870">
    <property type="protein sequence ID" value="GFG39141.1"/>
    <property type="molecule type" value="Genomic_DNA"/>
</dbReference>
<feature type="domain" description="Ig-like" evidence="12">
    <location>
        <begin position="705"/>
        <end position="798"/>
    </location>
</feature>
<dbReference type="CDD" id="cd20958">
    <property type="entry name" value="IgI_5_Dscam"/>
    <property type="match status" value="1"/>
</dbReference>
<dbReference type="GO" id="GO:0007411">
    <property type="term" value="P:axon guidance"/>
    <property type="evidence" value="ECO:0007669"/>
    <property type="project" value="TreeGrafter"/>
</dbReference>
<dbReference type="InterPro" id="IPR036179">
    <property type="entry name" value="Ig-like_dom_sf"/>
</dbReference>
<evidence type="ECO:0000313" key="15">
    <source>
        <dbReference type="Proteomes" id="UP000502823"/>
    </source>
</evidence>
<dbReference type="OrthoDB" id="5982258at2759"/>
<feature type="domain" description="Fibronectin type-III" evidence="13">
    <location>
        <begin position="1109"/>
        <end position="1205"/>
    </location>
</feature>
<proteinExistence type="predicted"/>
<accession>A0A6L2Q2Q0</accession>
<feature type="compositionally biased region" description="Low complexity" evidence="10">
    <location>
        <begin position="1873"/>
        <end position="1893"/>
    </location>
</feature>
<name>A0A6L2Q2Q0_COPFO</name>
<dbReference type="FunFam" id="2.60.40.10:FF:000426">
    <property type="entry name" value="Down syndrome cell adhesion molecule, isoform J"/>
    <property type="match status" value="1"/>
</dbReference>
<comment type="subcellular location">
    <subcellularLocation>
        <location evidence="1">Membrane</location>
        <topology evidence="1">Single-pass membrane protein</topology>
    </subcellularLocation>
</comment>
<dbReference type="FunFam" id="2.60.40.10:FF:000230">
    <property type="entry name" value="Down syndrome cell adhesion molecule, isoform D"/>
    <property type="match status" value="1"/>
</dbReference>
<dbReference type="CDD" id="cd20956">
    <property type="entry name" value="IgI_4_Dscam"/>
    <property type="match status" value="1"/>
</dbReference>
<dbReference type="InterPro" id="IPR013098">
    <property type="entry name" value="Ig_I-set"/>
</dbReference>
<evidence type="ECO:0000313" key="14">
    <source>
        <dbReference type="EMBL" id="GFG39141.1"/>
    </source>
</evidence>
<evidence type="ECO:0000256" key="10">
    <source>
        <dbReference type="SAM" id="MobiDB-lite"/>
    </source>
</evidence>
<dbReference type="FunFam" id="2.60.40.10:FF:000410">
    <property type="entry name" value="Down syndrome cell adhesion molecule, isoform H"/>
    <property type="match status" value="1"/>
</dbReference>
<dbReference type="SUPFAM" id="SSF48726">
    <property type="entry name" value="Immunoglobulin"/>
    <property type="match status" value="9"/>
</dbReference>
<dbReference type="InterPro" id="IPR003599">
    <property type="entry name" value="Ig_sub"/>
</dbReference>
<dbReference type="FunFam" id="2.60.40.10:FF:000308">
    <property type="entry name" value="Down syndrome cell adhesion molecule, isoform D"/>
    <property type="match status" value="1"/>
</dbReference>
<feature type="transmembrane region" description="Helical" evidence="11">
    <location>
        <begin position="1615"/>
        <end position="1638"/>
    </location>
</feature>
<dbReference type="FunFam" id="2.60.40.10:FF:000394">
    <property type="entry name" value="Down syndrome cell adhesion molecule, isoform J"/>
    <property type="match status" value="1"/>
</dbReference>
<dbReference type="Pfam" id="PF13927">
    <property type="entry name" value="Ig_3"/>
    <property type="match status" value="3"/>
</dbReference>
<feature type="domain" description="Fibronectin type-III" evidence="13">
    <location>
        <begin position="1397"/>
        <end position="1490"/>
    </location>
</feature>
<dbReference type="InterPro" id="IPR007110">
    <property type="entry name" value="Ig-like_dom"/>
</dbReference>
<dbReference type="GO" id="GO:0098632">
    <property type="term" value="F:cell-cell adhesion mediator activity"/>
    <property type="evidence" value="ECO:0007669"/>
    <property type="project" value="TreeGrafter"/>
</dbReference>
<evidence type="ECO:0000256" key="1">
    <source>
        <dbReference type="ARBA" id="ARBA00004167"/>
    </source>
</evidence>
<feature type="region of interest" description="Disordered" evidence="10">
    <location>
        <begin position="1785"/>
        <end position="1936"/>
    </location>
</feature>
<evidence type="ECO:0000256" key="5">
    <source>
        <dbReference type="ARBA" id="ARBA00022889"/>
    </source>
</evidence>
<dbReference type="CDD" id="cd00063">
    <property type="entry name" value="FN3"/>
    <property type="match status" value="6"/>
</dbReference>
<dbReference type="FunFam" id="2.60.40.10:FF:000017">
    <property type="entry name" value="Down syndrome cell adhesion molecule b"/>
    <property type="match status" value="2"/>
</dbReference>
<dbReference type="InterPro" id="IPR056754">
    <property type="entry name" value="DSCAM/DSCAML_C"/>
</dbReference>
<feature type="domain" description="Ig-like" evidence="12">
    <location>
        <begin position="419"/>
        <end position="514"/>
    </location>
</feature>
<evidence type="ECO:0000256" key="2">
    <source>
        <dbReference type="ARBA" id="ARBA00022692"/>
    </source>
</evidence>
<dbReference type="GO" id="GO:0005886">
    <property type="term" value="C:plasma membrane"/>
    <property type="evidence" value="ECO:0007669"/>
    <property type="project" value="TreeGrafter"/>
</dbReference>
<feature type="domain" description="Fibronectin type-III" evidence="13">
    <location>
        <begin position="1494"/>
        <end position="1589"/>
    </location>
</feature>
<keyword evidence="3" id="KW-0732">Signal</keyword>
<dbReference type="Proteomes" id="UP000502823">
    <property type="component" value="Unassembled WGS sequence"/>
</dbReference>
<dbReference type="SMART" id="SM00408">
    <property type="entry name" value="IGc2"/>
    <property type="match status" value="9"/>
</dbReference>
<dbReference type="FunFam" id="2.60.40.10:FF:000302">
    <property type="entry name" value="Down syndrome cell adhesion molecule, isoform D"/>
    <property type="match status" value="1"/>
</dbReference>
<dbReference type="PROSITE" id="PS50835">
    <property type="entry name" value="IG_LIKE"/>
    <property type="match status" value="9"/>
</dbReference>
<feature type="non-terminal residue" evidence="14">
    <location>
        <position position="1"/>
    </location>
</feature>
<dbReference type="GO" id="GO:0042802">
    <property type="term" value="F:identical protein binding"/>
    <property type="evidence" value="ECO:0007669"/>
    <property type="project" value="UniProtKB-ARBA"/>
</dbReference>
<evidence type="ECO:0000256" key="6">
    <source>
        <dbReference type="ARBA" id="ARBA00022989"/>
    </source>
</evidence>
<dbReference type="InParanoid" id="A0A6L2Q2Q0"/>
<dbReference type="PROSITE" id="PS50853">
    <property type="entry name" value="FN3"/>
    <property type="match status" value="6"/>
</dbReference>
<dbReference type="Pfam" id="PF00041">
    <property type="entry name" value="fn3"/>
    <property type="match status" value="5"/>
</dbReference>
<gene>
    <name evidence="14" type="ORF">Cfor_06449</name>
</gene>
<feature type="domain" description="Ig-like" evidence="12">
    <location>
        <begin position="517"/>
        <end position="601"/>
    </location>
</feature>
<dbReference type="GO" id="GO:0030424">
    <property type="term" value="C:axon"/>
    <property type="evidence" value="ECO:0007669"/>
    <property type="project" value="TreeGrafter"/>
</dbReference>
<evidence type="ECO:0000256" key="11">
    <source>
        <dbReference type="SAM" id="Phobius"/>
    </source>
</evidence>
<dbReference type="Gene3D" id="2.60.40.10">
    <property type="entry name" value="Immunoglobulins"/>
    <property type="match status" value="16"/>
</dbReference>
<feature type="domain" description="Fibronectin type-III" evidence="13">
    <location>
        <begin position="1209"/>
        <end position="1305"/>
    </location>
</feature>
<dbReference type="FunFam" id="2.60.40.10:FF:000719">
    <property type="entry name" value="nephrin isoform X1"/>
    <property type="match status" value="1"/>
</dbReference>
<dbReference type="Pfam" id="PF07679">
    <property type="entry name" value="I-set"/>
    <property type="match status" value="5"/>
</dbReference>
<dbReference type="FunFam" id="2.60.40.10:FF:000310">
    <property type="entry name" value="Down syndrome cell adhesion molecule, isoform D"/>
    <property type="match status" value="1"/>
</dbReference>
<evidence type="ECO:0000259" key="12">
    <source>
        <dbReference type="PROSITE" id="PS50835"/>
    </source>
</evidence>
<feature type="domain" description="Ig-like" evidence="12">
    <location>
        <begin position="332"/>
        <end position="411"/>
    </location>
</feature>
<dbReference type="Pfam" id="PF25059">
    <property type="entry name" value="FN3_DSCAM-DSCAML_C"/>
    <property type="match status" value="1"/>
</dbReference>
<dbReference type="InterPro" id="IPR003961">
    <property type="entry name" value="FN3_dom"/>
</dbReference>